<name>A0AAW9RDS3_9GAMM</name>
<dbReference type="InterPro" id="IPR043429">
    <property type="entry name" value="ArtM/GltK/GlnP/TcyL/YhdX-like"/>
</dbReference>
<dbReference type="InterPro" id="IPR035906">
    <property type="entry name" value="MetI-like_sf"/>
</dbReference>
<evidence type="ECO:0000256" key="2">
    <source>
        <dbReference type="ARBA" id="ARBA00010072"/>
    </source>
</evidence>
<dbReference type="GO" id="GO:0043190">
    <property type="term" value="C:ATP-binding cassette (ABC) transporter complex"/>
    <property type="evidence" value="ECO:0007669"/>
    <property type="project" value="InterPro"/>
</dbReference>
<feature type="transmembrane region" description="Helical" evidence="9">
    <location>
        <begin position="335"/>
        <end position="355"/>
    </location>
</feature>
<feature type="transmembrane region" description="Helical" evidence="9">
    <location>
        <begin position="202"/>
        <end position="223"/>
    </location>
</feature>
<dbReference type="EMBL" id="JAZHOG010000001">
    <property type="protein sequence ID" value="MEJ8566223.1"/>
    <property type="molecule type" value="Genomic_DNA"/>
</dbReference>
<comment type="similarity">
    <text evidence="2">Belongs to the binding-protein-dependent transport system permease family. HisMQ subfamily.</text>
</comment>
<evidence type="ECO:0000256" key="6">
    <source>
        <dbReference type="ARBA" id="ARBA00022970"/>
    </source>
</evidence>
<evidence type="ECO:0000256" key="1">
    <source>
        <dbReference type="ARBA" id="ARBA00004429"/>
    </source>
</evidence>
<feature type="transmembrane region" description="Helical" evidence="9">
    <location>
        <begin position="306"/>
        <end position="323"/>
    </location>
</feature>
<feature type="transmembrane region" description="Helical" evidence="9">
    <location>
        <begin position="156"/>
        <end position="181"/>
    </location>
</feature>
<evidence type="ECO:0000256" key="8">
    <source>
        <dbReference type="ARBA" id="ARBA00023136"/>
    </source>
</evidence>
<comment type="subcellular location">
    <subcellularLocation>
        <location evidence="1">Cell inner membrane</location>
        <topology evidence="1">Multi-pass membrane protein</topology>
    </subcellularLocation>
    <subcellularLocation>
        <location evidence="9">Cell membrane</location>
        <topology evidence="9">Multi-pass membrane protein</topology>
    </subcellularLocation>
</comment>
<accession>A0AAW9RDS3</accession>
<protein>
    <submittedName>
        <fullName evidence="11">Amino acid ABC transporter permease</fullName>
    </submittedName>
</protein>
<feature type="transmembrane region" description="Helical" evidence="9">
    <location>
        <begin position="235"/>
        <end position="255"/>
    </location>
</feature>
<dbReference type="Proteomes" id="UP001359886">
    <property type="component" value="Unassembled WGS sequence"/>
</dbReference>
<dbReference type="SUPFAM" id="SSF161098">
    <property type="entry name" value="MetI-like"/>
    <property type="match status" value="1"/>
</dbReference>
<keyword evidence="8 9" id="KW-0472">Membrane</keyword>
<evidence type="ECO:0000313" key="11">
    <source>
        <dbReference type="EMBL" id="MEJ8566223.1"/>
    </source>
</evidence>
<gene>
    <name evidence="11" type="ORF">V3330_01190</name>
</gene>
<evidence type="ECO:0000256" key="4">
    <source>
        <dbReference type="ARBA" id="ARBA00022475"/>
    </source>
</evidence>
<dbReference type="Gene3D" id="1.10.3720.10">
    <property type="entry name" value="MetI-like"/>
    <property type="match status" value="1"/>
</dbReference>
<keyword evidence="5 9" id="KW-0812">Transmembrane</keyword>
<evidence type="ECO:0000256" key="9">
    <source>
        <dbReference type="RuleBase" id="RU363032"/>
    </source>
</evidence>
<dbReference type="NCBIfam" id="TIGR01726">
    <property type="entry name" value="HEQRo_perm_3TM"/>
    <property type="match status" value="1"/>
</dbReference>
<dbReference type="PANTHER" id="PTHR30614">
    <property type="entry name" value="MEMBRANE COMPONENT OF AMINO ACID ABC TRANSPORTER"/>
    <property type="match status" value="1"/>
</dbReference>
<keyword evidence="7 9" id="KW-1133">Transmembrane helix</keyword>
<dbReference type="Pfam" id="PF00528">
    <property type="entry name" value="BPD_transp_1"/>
    <property type="match status" value="1"/>
</dbReference>
<dbReference type="InterPro" id="IPR010065">
    <property type="entry name" value="AA_ABC_transptr_permease_3TM"/>
</dbReference>
<dbReference type="CDD" id="cd06261">
    <property type="entry name" value="TM_PBP2"/>
    <property type="match status" value="1"/>
</dbReference>
<feature type="transmembrane region" description="Helical" evidence="9">
    <location>
        <begin position="99"/>
        <end position="117"/>
    </location>
</feature>
<evidence type="ECO:0000256" key="7">
    <source>
        <dbReference type="ARBA" id="ARBA00022989"/>
    </source>
</evidence>
<proteinExistence type="inferred from homology"/>
<keyword evidence="3 9" id="KW-0813">Transport</keyword>
<sequence>MPESPAISHRQAPTLAGRGLARHLRPALSFAGFIALIWLLWPAFEWAVLDAWWTGIFNGGADALSGALACPDASGACWPFIAERFGQLMYGAYPAAERWRVDLGLLIGAALLVPIMVPRIPRKGLWIGLFVTAYPLLCVLLFFGSVGGLARVDTGAWGGLFLTLVIGVFAFAFALPAGIGLALGRESRLPVLRMLCGTWVELWRSVPTLVVLFVAVIMLPLFLPADINIDKLLRALIALSILMSCHIAEAVRGALRALPAGQRDAARALGLHRWQANVYVILPQALTLSTPQITNIVIGMFKETSLLVIIGLFDLLGMVQAISGDPEWHGSAARATGYLFVGLIYWAFCFGMSRYSAFLERRTRLGTAR</sequence>
<keyword evidence="6" id="KW-0029">Amino-acid transport</keyword>
<dbReference type="PROSITE" id="PS50928">
    <property type="entry name" value="ABC_TM1"/>
    <property type="match status" value="1"/>
</dbReference>
<organism evidence="11 12">
    <name type="scientific">Elongatibacter sediminis</name>
    <dbReference type="NCBI Taxonomy" id="3119006"/>
    <lineage>
        <taxon>Bacteria</taxon>
        <taxon>Pseudomonadati</taxon>
        <taxon>Pseudomonadota</taxon>
        <taxon>Gammaproteobacteria</taxon>
        <taxon>Chromatiales</taxon>
        <taxon>Wenzhouxiangellaceae</taxon>
        <taxon>Elongatibacter</taxon>
    </lineage>
</organism>
<evidence type="ECO:0000313" key="12">
    <source>
        <dbReference type="Proteomes" id="UP001359886"/>
    </source>
</evidence>
<dbReference type="GO" id="GO:0006865">
    <property type="term" value="P:amino acid transport"/>
    <property type="evidence" value="ECO:0007669"/>
    <property type="project" value="UniProtKB-KW"/>
</dbReference>
<dbReference type="RefSeq" id="WP_354693546.1">
    <property type="nucleotide sequence ID" value="NZ_JAZHOG010000001.1"/>
</dbReference>
<feature type="transmembrane region" description="Helical" evidence="9">
    <location>
        <begin position="27"/>
        <end position="44"/>
    </location>
</feature>
<keyword evidence="4" id="KW-1003">Cell membrane</keyword>
<evidence type="ECO:0000256" key="5">
    <source>
        <dbReference type="ARBA" id="ARBA00022692"/>
    </source>
</evidence>
<feature type="transmembrane region" description="Helical" evidence="9">
    <location>
        <begin position="124"/>
        <end position="144"/>
    </location>
</feature>
<reference evidence="11 12" key="1">
    <citation type="submission" date="2024-02" db="EMBL/GenBank/DDBJ databases">
        <title>A novel Wenzhouxiangellaceae bacterium, isolated from coastal sediments.</title>
        <authorList>
            <person name="Du Z.-J."/>
            <person name="Ye Y.-Q."/>
            <person name="Zhang X.-Y."/>
        </authorList>
    </citation>
    <scope>NUCLEOTIDE SEQUENCE [LARGE SCALE GENOMIC DNA]</scope>
    <source>
        <strain evidence="11 12">CH-27</strain>
    </source>
</reference>
<dbReference type="GO" id="GO:0022857">
    <property type="term" value="F:transmembrane transporter activity"/>
    <property type="evidence" value="ECO:0007669"/>
    <property type="project" value="InterPro"/>
</dbReference>
<dbReference type="AlphaFoldDB" id="A0AAW9RDS3"/>
<comment type="caution">
    <text evidence="11">The sequence shown here is derived from an EMBL/GenBank/DDBJ whole genome shotgun (WGS) entry which is preliminary data.</text>
</comment>
<evidence type="ECO:0000259" key="10">
    <source>
        <dbReference type="PROSITE" id="PS50928"/>
    </source>
</evidence>
<dbReference type="PANTHER" id="PTHR30614:SF41">
    <property type="entry name" value="INNER MEMBRANE AMINO-ACID ABC TRANSPORTER PERMEASE PROTEIN YHDY"/>
    <property type="match status" value="1"/>
</dbReference>
<evidence type="ECO:0000256" key="3">
    <source>
        <dbReference type="ARBA" id="ARBA00022448"/>
    </source>
</evidence>
<dbReference type="InterPro" id="IPR000515">
    <property type="entry name" value="MetI-like"/>
</dbReference>
<keyword evidence="12" id="KW-1185">Reference proteome</keyword>
<feature type="domain" description="ABC transmembrane type-1" evidence="10">
    <location>
        <begin position="160"/>
        <end position="349"/>
    </location>
</feature>